<evidence type="ECO:0000313" key="1">
    <source>
        <dbReference type="EMBL" id="CUP14076.1"/>
    </source>
</evidence>
<gene>
    <name evidence="1" type="ORF">ERS852407_05088</name>
</gene>
<protein>
    <recommendedName>
        <fullName evidence="3">Ribbon-helix-helix protein CopG domain-containing protein</fullName>
    </recommendedName>
</protein>
<organism evidence="1 2">
    <name type="scientific">Hungatella hathewayi</name>
    <dbReference type="NCBI Taxonomy" id="154046"/>
    <lineage>
        <taxon>Bacteria</taxon>
        <taxon>Bacillati</taxon>
        <taxon>Bacillota</taxon>
        <taxon>Clostridia</taxon>
        <taxon>Lachnospirales</taxon>
        <taxon>Lachnospiraceae</taxon>
        <taxon>Hungatella</taxon>
    </lineage>
</organism>
<evidence type="ECO:0008006" key="3">
    <source>
        <dbReference type="Google" id="ProtNLM"/>
    </source>
</evidence>
<dbReference type="Proteomes" id="UP000095651">
    <property type="component" value="Unassembled WGS sequence"/>
</dbReference>
<name>A0A174KUH1_9FIRM</name>
<accession>A0A174KUH1</accession>
<dbReference type="AlphaFoldDB" id="A0A174KUH1"/>
<sequence>MARPRKADGEKYIRQDISIEPGQFRRLMAYCQREDRSISWVIRKALEMFLMCNDT</sequence>
<reference evidence="1 2" key="1">
    <citation type="submission" date="2015-09" db="EMBL/GenBank/DDBJ databases">
        <authorList>
            <consortium name="Pathogen Informatics"/>
        </authorList>
    </citation>
    <scope>NUCLEOTIDE SEQUENCE [LARGE SCALE GENOMIC DNA]</scope>
    <source>
        <strain evidence="1 2">2789STDY5608850</strain>
    </source>
</reference>
<dbReference type="EMBL" id="CYZE01000019">
    <property type="protein sequence ID" value="CUP14076.1"/>
    <property type="molecule type" value="Genomic_DNA"/>
</dbReference>
<evidence type="ECO:0000313" key="2">
    <source>
        <dbReference type="Proteomes" id="UP000095651"/>
    </source>
</evidence>
<proteinExistence type="predicted"/>
<dbReference type="RefSeq" id="WP_155521548.1">
    <property type="nucleotide sequence ID" value="NZ_CABIXC010000019.1"/>
</dbReference>